<evidence type="ECO:0000256" key="8">
    <source>
        <dbReference type="ARBA" id="ARBA00022741"/>
    </source>
</evidence>
<keyword evidence="9" id="KW-0460">Magnesium</keyword>
<keyword evidence="14" id="KW-1185">Reference proteome</keyword>
<evidence type="ECO:0000256" key="1">
    <source>
        <dbReference type="ARBA" id="ARBA00001946"/>
    </source>
</evidence>
<dbReference type="InterPro" id="IPR002646">
    <property type="entry name" value="PolA_pol_head_dom"/>
</dbReference>
<accession>A0ABW1DI43</accession>
<evidence type="ECO:0000256" key="4">
    <source>
        <dbReference type="ARBA" id="ARBA00022679"/>
    </source>
</evidence>
<keyword evidence="4 11" id="KW-0808">Transferase</keyword>
<comment type="similarity">
    <text evidence="2 11">Belongs to the tRNA nucleotidyltransferase/poly(A) polymerase family.</text>
</comment>
<dbReference type="RefSeq" id="WP_380046499.1">
    <property type="nucleotide sequence ID" value="NZ_JBHSOH010000005.1"/>
</dbReference>
<dbReference type="Gene3D" id="3.30.460.10">
    <property type="entry name" value="Beta Polymerase, domain 2"/>
    <property type="match status" value="1"/>
</dbReference>
<dbReference type="Proteomes" id="UP001595979">
    <property type="component" value="Unassembled WGS sequence"/>
</dbReference>
<dbReference type="SUPFAM" id="SSF81301">
    <property type="entry name" value="Nucleotidyltransferase"/>
    <property type="match status" value="1"/>
</dbReference>
<dbReference type="InterPro" id="IPR043519">
    <property type="entry name" value="NT_sf"/>
</dbReference>
<sequence length="385" mass="40579">MRGSSGRPGEQAWAALRPDDRAWLVSLAGQAGPGARVALVGGAVRDALLGHTPLDLDVVVEGAEVEDLARARGLPFTFHPAFQNATVTLPDGRGADLVRARRESYPVPGQNPAPQPGTLDDDLRRRDFGLNALALVVRPEGGAELHDVVGGLDDLARRELRPLHPRSLYEDASRAVRGARLAARLDLAPHPGLLAQMPDALAMADATPRLWAELKLLLAETRPGRAARRLAGWGAGAWLGDPALLEALEARQDAGETVTPQTWAAAALAAAPDPAAQAARLGLGDKPLGLLARARSDTFFPEGTPERQLRALLRPQAYVPLTGRDVLALGAVPGRGVGEALAHLAELRRAGQVGSPDEERAALGAYLRAHLKRQGNHNAVAGPDV</sequence>
<protein>
    <submittedName>
        <fullName evidence="13">CCA tRNA nucleotidyltransferase</fullName>
    </submittedName>
</protein>
<comment type="cofactor">
    <cofactor evidence="1">
        <name>Mg(2+)</name>
        <dbReference type="ChEBI" id="CHEBI:18420"/>
    </cofactor>
</comment>
<evidence type="ECO:0000313" key="14">
    <source>
        <dbReference type="Proteomes" id="UP001595979"/>
    </source>
</evidence>
<evidence type="ECO:0000256" key="3">
    <source>
        <dbReference type="ARBA" id="ARBA00022555"/>
    </source>
</evidence>
<keyword evidence="6" id="KW-0548">Nucleotidyltransferase</keyword>
<evidence type="ECO:0000256" key="6">
    <source>
        <dbReference type="ARBA" id="ARBA00022695"/>
    </source>
</evidence>
<reference evidence="14" key="1">
    <citation type="journal article" date="2019" name="Int. J. Syst. Evol. Microbiol.">
        <title>The Global Catalogue of Microorganisms (GCM) 10K type strain sequencing project: providing services to taxonomists for standard genome sequencing and annotation.</title>
        <authorList>
            <consortium name="The Broad Institute Genomics Platform"/>
            <consortium name="The Broad Institute Genome Sequencing Center for Infectious Disease"/>
            <person name="Wu L."/>
            <person name="Ma J."/>
        </authorList>
    </citation>
    <scope>NUCLEOTIDE SEQUENCE [LARGE SCALE GENOMIC DNA]</scope>
    <source>
        <strain evidence="14">CGMCC 1.15053</strain>
    </source>
</reference>
<gene>
    <name evidence="13" type="ORF">ACFPQ6_03630</name>
</gene>
<evidence type="ECO:0000259" key="12">
    <source>
        <dbReference type="Pfam" id="PF01743"/>
    </source>
</evidence>
<comment type="caution">
    <text evidence="13">The sequence shown here is derived from an EMBL/GenBank/DDBJ whole genome shotgun (WGS) entry which is preliminary data.</text>
</comment>
<evidence type="ECO:0000256" key="7">
    <source>
        <dbReference type="ARBA" id="ARBA00022723"/>
    </source>
</evidence>
<dbReference type="Gene3D" id="1.10.3090.10">
    <property type="entry name" value="cca-adding enzyme, domain 2"/>
    <property type="match status" value="1"/>
</dbReference>
<dbReference type="PANTHER" id="PTHR47788:SF1">
    <property type="entry name" value="A-ADDING TRNA NUCLEOTIDYLTRANSFERASE"/>
    <property type="match status" value="1"/>
</dbReference>
<feature type="domain" description="Poly A polymerase head" evidence="12">
    <location>
        <begin position="39"/>
        <end position="161"/>
    </location>
</feature>
<dbReference type="PANTHER" id="PTHR47788">
    <property type="entry name" value="POLYA POLYMERASE"/>
    <property type="match status" value="1"/>
</dbReference>
<keyword evidence="8" id="KW-0547">Nucleotide-binding</keyword>
<organism evidence="13 14">
    <name type="scientific">Deinococcus petrolearius</name>
    <dbReference type="NCBI Taxonomy" id="1751295"/>
    <lineage>
        <taxon>Bacteria</taxon>
        <taxon>Thermotogati</taxon>
        <taxon>Deinococcota</taxon>
        <taxon>Deinococci</taxon>
        <taxon>Deinococcales</taxon>
        <taxon>Deinococcaceae</taxon>
        <taxon>Deinococcus</taxon>
    </lineage>
</organism>
<evidence type="ECO:0000256" key="10">
    <source>
        <dbReference type="ARBA" id="ARBA00022884"/>
    </source>
</evidence>
<dbReference type="SUPFAM" id="SSF81891">
    <property type="entry name" value="Poly A polymerase C-terminal region-like"/>
    <property type="match status" value="1"/>
</dbReference>
<dbReference type="EMBL" id="JBHSOH010000005">
    <property type="protein sequence ID" value="MFC5847391.1"/>
    <property type="molecule type" value="Genomic_DNA"/>
</dbReference>
<keyword evidence="10 11" id="KW-0694">RNA-binding</keyword>
<evidence type="ECO:0000256" key="2">
    <source>
        <dbReference type="ARBA" id="ARBA00007265"/>
    </source>
</evidence>
<evidence type="ECO:0000256" key="9">
    <source>
        <dbReference type="ARBA" id="ARBA00022842"/>
    </source>
</evidence>
<name>A0ABW1DI43_9DEIO</name>
<proteinExistence type="inferred from homology"/>
<keyword evidence="7" id="KW-0479">Metal-binding</keyword>
<dbReference type="CDD" id="cd05398">
    <property type="entry name" value="NT_ClassII-CCAase"/>
    <property type="match status" value="1"/>
</dbReference>
<dbReference type="Pfam" id="PF01743">
    <property type="entry name" value="PolyA_pol"/>
    <property type="match status" value="1"/>
</dbReference>
<dbReference type="InterPro" id="IPR052390">
    <property type="entry name" value="tRNA_nt/polyA_polymerase"/>
</dbReference>
<evidence type="ECO:0000256" key="11">
    <source>
        <dbReference type="RuleBase" id="RU003953"/>
    </source>
</evidence>
<evidence type="ECO:0000256" key="5">
    <source>
        <dbReference type="ARBA" id="ARBA00022694"/>
    </source>
</evidence>
<keyword evidence="5" id="KW-0819">tRNA processing</keyword>
<keyword evidence="3" id="KW-0820">tRNA-binding</keyword>
<evidence type="ECO:0000313" key="13">
    <source>
        <dbReference type="EMBL" id="MFC5847391.1"/>
    </source>
</evidence>